<evidence type="ECO:0000256" key="2">
    <source>
        <dbReference type="SAM" id="Phobius"/>
    </source>
</evidence>
<dbReference type="RefSeq" id="XP_034252959.1">
    <property type="nucleotide sequence ID" value="XM_034397068.1"/>
</dbReference>
<dbReference type="GO" id="GO:0016020">
    <property type="term" value="C:membrane"/>
    <property type="evidence" value="ECO:0007669"/>
    <property type="project" value="InterPro"/>
</dbReference>
<feature type="region of interest" description="Disordered" evidence="1">
    <location>
        <begin position="724"/>
        <end position="769"/>
    </location>
</feature>
<sequence>MQWPTAGCVLTVAALLLAALGAQAAVPYSCHMTPPPSLWLHHRPTMQRTFPLPNATAGAENGSLTMIVGYKGAGPAVMTLGRDVTKSDASVDDINYVLTIDPVGEVRIDREDLTDPEPRPTGETLPVLTSLLAPNSIRYFWVRIVALPAGAGEVSVGRAGRDTPLVSYKDPRFQMPSAYSFNAHSNWVHNCSATPTTGFAASPLGLGCRKHILADSRRSTFFLHPPPAAGPFPIDDEAVPWAGAGGAAKAVRFMVKATDRPFVRLTGLPSNVNYHIDLNTHGNVMAIKKNDMIILDRSPCRDCLSYSEYRLFTILFNTTRLEVYEGLETRPSLSAPFSTGFQVTEVTYSTGYLRSSSWLHGCQGYDKMDDAALATRPAVPTVPPAVPGKALKEALAMADSCRVVHTFKYRFDSYFALSEEGVVAGSFSGLTFQVAGRRDVHLQLVPSLPPPTEDVYEIDLGFHNYTNLDRGKEQKVASVRQHDLLSESELKTFTISHDIKTGVINVTSADGQLQMAWRDPNPFPLRYFSVCSGSSAGNETIWVFGCAKHKQTAAKNSCSRPLVTYSYSHSQYFSVEREGVVNGTSRTIFVHLRAAGSGHIRLENMLPPAVDALVEVDLSHDGATSIDSLGRRVATVRLPGLLTVKELRGFWVRQDTAARRLEVGRIGIEKPMLSWVAPAAAKFPELRFFSLATSRSVGNGTWFYGCKEGQTPNEDDIVAVPEETDDVPEPDYTPDLEPGADGGPAIGEPDSDLPVELVPPPRTLPPTTSAALKGILDRNLSRYMPTQGIEFVVRLNVSTVCLDDYSGMIELKGRVLVMWHAAGLGWESSDFDDIRIAPVSPRRLAPHFHVPNGVVETDGGLVYVHSSGVVRWESPLSASAYCHSLDASQWPNDQHTCEVKLVLTGRGTEGSTLLLMRAAKDDWVLDRAARPRWHLVHSSLNVTRHEIHATSVTSDNAISVVVTLRRSTPVMNRILIAPFLAVAVLSLLAYWVQEPLPRDKVFFGCGSLVLLVLSFVLFEVACPPGLTGIPVVLELYCYASCVVAASVMVSAIMTALARDATRDGVVRGPPLFLCRLLSVPLLRLVLNLTSDQVQQRLAEDELDPDGEEYRKGSSQLYGRFGSDKSADCGCNSTECSKQVANEARYYWTLLSIAIERLLSLVCVILLLCVSILVK</sequence>
<dbReference type="PANTHER" id="PTHR36695:SF12">
    <property type="entry name" value="AGAP008648-PA"/>
    <property type="match status" value="1"/>
</dbReference>
<feature type="transmembrane region" description="Helical" evidence="2">
    <location>
        <begin position="974"/>
        <end position="992"/>
    </location>
</feature>
<dbReference type="AlphaFoldDB" id="A0A6P9A6S2"/>
<keyword evidence="2" id="KW-1133">Transmembrane helix</keyword>
<feature type="chain" id="PRO_5027725417" evidence="3">
    <location>
        <begin position="25"/>
        <end position="1174"/>
    </location>
</feature>
<dbReference type="InterPro" id="IPR022041">
    <property type="entry name" value="Methyltransf_FA"/>
</dbReference>
<dbReference type="Proteomes" id="UP000515158">
    <property type="component" value="Unplaced"/>
</dbReference>
<dbReference type="InterPro" id="IPR006202">
    <property type="entry name" value="Neur_chan_lig-bd"/>
</dbReference>
<protein>
    <submittedName>
        <fullName evidence="7">Uncharacterized protein LOC117652277</fullName>
    </submittedName>
</protein>
<dbReference type="PANTHER" id="PTHR36695">
    <property type="entry name" value="AGAP008648-PA"/>
    <property type="match status" value="1"/>
</dbReference>
<name>A0A6P9A6S2_THRPL</name>
<keyword evidence="6" id="KW-1185">Reference proteome</keyword>
<dbReference type="KEGG" id="tpal:117652277"/>
<evidence type="ECO:0000313" key="7">
    <source>
        <dbReference type="RefSeq" id="XP_034252959.1"/>
    </source>
</evidence>
<dbReference type="InParanoid" id="A0A6P9A6S2"/>
<feature type="transmembrane region" description="Helical" evidence="2">
    <location>
        <begin position="1001"/>
        <end position="1021"/>
    </location>
</feature>
<dbReference type="Gene3D" id="2.70.170.10">
    <property type="entry name" value="Neurotransmitter-gated ion-channel ligand-binding domain"/>
    <property type="match status" value="1"/>
</dbReference>
<proteinExistence type="predicted"/>
<dbReference type="OrthoDB" id="8182187at2759"/>
<feature type="signal peptide" evidence="3">
    <location>
        <begin position="1"/>
        <end position="24"/>
    </location>
</feature>
<evidence type="ECO:0000313" key="6">
    <source>
        <dbReference type="Proteomes" id="UP000515158"/>
    </source>
</evidence>
<feature type="domain" description="Neurotransmitter-gated ion-channel ligand-binding" evidence="4">
    <location>
        <begin position="802"/>
        <end position="966"/>
    </location>
</feature>
<feature type="domain" description="Farnesoic acid O-methyl transferase" evidence="5">
    <location>
        <begin position="571"/>
        <end position="707"/>
    </location>
</feature>
<dbReference type="InterPro" id="IPR036734">
    <property type="entry name" value="Neur_chan_lig-bd_sf"/>
</dbReference>
<gene>
    <name evidence="7" type="primary">LOC117652277</name>
</gene>
<feature type="transmembrane region" description="Helical" evidence="2">
    <location>
        <begin position="1033"/>
        <end position="1056"/>
    </location>
</feature>
<keyword evidence="3" id="KW-0732">Signal</keyword>
<feature type="transmembrane region" description="Helical" evidence="2">
    <location>
        <begin position="1146"/>
        <end position="1173"/>
    </location>
</feature>
<evidence type="ECO:0000256" key="1">
    <source>
        <dbReference type="SAM" id="MobiDB-lite"/>
    </source>
</evidence>
<dbReference type="Pfam" id="PF02931">
    <property type="entry name" value="Neur_chan_LBD"/>
    <property type="match status" value="1"/>
</dbReference>
<reference evidence="7" key="1">
    <citation type="submission" date="2025-08" db="UniProtKB">
        <authorList>
            <consortium name="RefSeq"/>
        </authorList>
    </citation>
    <scope>IDENTIFICATION</scope>
    <source>
        <tissue evidence="7">Total insect</tissue>
    </source>
</reference>
<feature type="domain" description="Farnesoic acid O-methyl transferase" evidence="5">
    <location>
        <begin position="408"/>
        <end position="547"/>
    </location>
</feature>
<dbReference type="GeneID" id="117652277"/>
<dbReference type="GO" id="GO:0005230">
    <property type="term" value="F:extracellular ligand-gated monoatomic ion channel activity"/>
    <property type="evidence" value="ECO:0007669"/>
    <property type="project" value="InterPro"/>
</dbReference>
<organism evidence="7">
    <name type="scientific">Thrips palmi</name>
    <name type="common">Melon thrips</name>
    <dbReference type="NCBI Taxonomy" id="161013"/>
    <lineage>
        <taxon>Eukaryota</taxon>
        <taxon>Metazoa</taxon>
        <taxon>Ecdysozoa</taxon>
        <taxon>Arthropoda</taxon>
        <taxon>Hexapoda</taxon>
        <taxon>Insecta</taxon>
        <taxon>Pterygota</taxon>
        <taxon>Neoptera</taxon>
        <taxon>Paraneoptera</taxon>
        <taxon>Thysanoptera</taxon>
        <taxon>Terebrantia</taxon>
        <taxon>Thripoidea</taxon>
        <taxon>Thripidae</taxon>
        <taxon>Thrips</taxon>
    </lineage>
</organism>
<evidence type="ECO:0000259" key="5">
    <source>
        <dbReference type="Pfam" id="PF12248"/>
    </source>
</evidence>
<evidence type="ECO:0000256" key="3">
    <source>
        <dbReference type="SAM" id="SignalP"/>
    </source>
</evidence>
<dbReference type="Pfam" id="PF12248">
    <property type="entry name" value="Methyltransf_FA"/>
    <property type="match status" value="2"/>
</dbReference>
<accession>A0A6P9A6S2</accession>
<keyword evidence="2" id="KW-0472">Membrane</keyword>
<dbReference type="SUPFAM" id="SSF63712">
    <property type="entry name" value="Nicotinic receptor ligand binding domain-like"/>
    <property type="match status" value="1"/>
</dbReference>
<feature type="compositionally biased region" description="Acidic residues" evidence="1">
    <location>
        <begin position="724"/>
        <end position="734"/>
    </location>
</feature>
<keyword evidence="2" id="KW-0812">Transmembrane</keyword>
<evidence type="ECO:0000259" key="4">
    <source>
        <dbReference type="Pfam" id="PF02931"/>
    </source>
</evidence>